<dbReference type="Proteomes" id="UP001595693">
    <property type="component" value="Unassembled WGS sequence"/>
</dbReference>
<protein>
    <submittedName>
        <fullName evidence="4">NAD-dependent epimerase/dehydratase family protein</fullName>
    </submittedName>
</protein>
<dbReference type="InterPro" id="IPR001509">
    <property type="entry name" value="Epimerase_deHydtase"/>
</dbReference>
<evidence type="ECO:0000256" key="2">
    <source>
        <dbReference type="ARBA" id="ARBA00023277"/>
    </source>
</evidence>
<gene>
    <name evidence="4" type="ORF">ACFOW3_19150</name>
</gene>
<proteinExistence type="predicted"/>
<evidence type="ECO:0000259" key="3">
    <source>
        <dbReference type="Pfam" id="PF01370"/>
    </source>
</evidence>
<accession>A0ABV8DES8</accession>
<evidence type="ECO:0000313" key="4">
    <source>
        <dbReference type="EMBL" id="MFC3936742.1"/>
    </source>
</evidence>
<dbReference type="InterPro" id="IPR036291">
    <property type="entry name" value="NAD(P)-bd_dom_sf"/>
</dbReference>
<comment type="caution">
    <text evidence="4">The sequence shown here is derived from an EMBL/GenBank/DDBJ whole genome shotgun (WGS) entry which is preliminary data.</text>
</comment>
<organism evidence="4 5">
    <name type="scientific">Acidovorax facilis</name>
    <dbReference type="NCBI Taxonomy" id="12917"/>
    <lineage>
        <taxon>Bacteria</taxon>
        <taxon>Pseudomonadati</taxon>
        <taxon>Pseudomonadota</taxon>
        <taxon>Betaproteobacteria</taxon>
        <taxon>Burkholderiales</taxon>
        <taxon>Comamonadaceae</taxon>
        <taxon>Acidovorax</taxon>
    </lineage>
</organism>
<sequence length="333" mass="34655">MHTVVTGAGGFVGAALVQRLHAQPQGLGGAKALRLTLVDRTAPTGAQAPGVRWHVGSFADPALLQALHNDPPDCVFHLASVSGALAEREPALGVQANLLDAVALLEGLAGPVREKIASAPRLVFASSVAVYGEVGPDPMTEDHPPQPTLSYGTHKWATELLLADYSRRGELDACSLRLPGVVARPVSESGHGSAFMSQIFHALSAGRPYVCPVSPQATAWWMSLERCLDNLLLGASLPASAMPASRCWQLPVLQASVDAVVKAVAQRTGRDITTCLRYAPDARTEALFGRQPAVHAASAQAAGFVDDESVQALVARVLASLPPVDSAAGARAA</sequence>
<feature type="domain" description="NAD-dependent epimerase/dehydratase" evidence="3">
    <location>
        <begin position="4"/>
        <end position="207"/>
    </location>
</feature>
<dbReference type="RefSeq" id="WP_055401962.1">
    <property type="nucleotide sequence ID" value="NZ_JAMXAX010000058.1"/>
</dbReference>
<evidence type="ECO:0000313" key="5">
    <source>
        <dbReference type="Proteomes" id="UP001595693"/>
    </source>
</evidence>
<dbReference type="SUPFAM" id="SSF51735">
    <property type="entry name" value="NAD(P)-binding Rossmann-fold domains"/>
    <property type="match status" value="1"/>
</dbReference>
<dbReference type="PANTHER" id="PTHR43103">
    <property type="entry name" value="NUCLEOSIDE-DIPHOSPHATE-SUGAR EPIMERASE"/>
    <property type="match status" value="1"/>
</dbReference>
<evidence type="ECO:0000256" key="1">
    <source>
        <dbReference type="ARBA" id="ARBA00022857"/>
    </source>
</evidence>
<dbReference type="Pfam" id="PF01370">
    <property type="entry name" value="Epimerase"/>
    <property type="match status" value="1"/>
</dbReference>
<keyword evidence="5" id="KW-1185">Reference proteome</keyword>
<keyword evidence="2" id="KW-0119">Carbohydrate metabolism</keyword>
<dbReference type="EMBL" id="JBHSAJ010000057">
    <property type="protein sequence ID" value="MFC3936742.1"/>
    <property type="molecule type" value="Genomic_DNA"/>
</dbReference>
<dbReference type="Gene3D" id="3.40.50.720">
    <property type="entry name" value="NAD(P)-binding Rossmann-like Domain"/>
    <property type="match status" value="1"/>
</dbReference>
<dbReference type="PANTHER" id="PTHR43103:SF3">
    <property type="entry name" value="ADP-L-GLYCERO-D-MANNO-HEPTOSE-6-EPIMERASE"/>
    <property type="match status" value="1"/>
</dbReference>
<keyword evidence="1" id="KW-0521">NADP</keyword>
<name>A0ABV8DES8_9BURK</name>
<reference evidence="5" key="1">
    <citation type="journal article" date="2019" name="Int. J. Syst. Evol. Microbiol.">
        <title>The Global Catalogue of Microorganisms (GCM) 10K type strain sequencing project: providing services to taxonomists for standard genome sequencing and annotation.</title>
        <authorList>
            <consortium name="The Broad Institute Genomics Platform"/>
            <consortium name="The Broad Institute Genome Sequencing Center for Infectious Disease"/>
            <person name="Wu L."/>
            <person name="Ma J."/>
        </authorList>
    </citation>
    <scope>NUCLEOTIDE SEQUENCE [LARGE SCALE GENOMIC DNA]</scope>
    <source>
        <strain evidence="5">CCUG 2113</strain>
    </source>
</reference>
<dbReference type="Gene3D" id="3.90.25.10">
    <property type="entry name" value="UDP-galactose 4-epimerase, domain 1"/>
    <property type="match status" value="1"/>
</dbReference>